<reference evidence="1" key="1">
    <citation type="submission" date="2021-10" db="EMBL/GenBank/DDBJ databases">
        <title>Anaerobic single-cell dispensing facilitates the cultivation of human gut bacteria.</title>
        <authorList>
            <person name="Afrizal A."/>
        </authorList>
    </citation>
    <scope>NUCLEOTIDE SEQUENCE</scope>
    <source>
        <strain evidence="1">CLA-AA-H215</strain>
    </source>
</reference>
<sequence>MKKQEKIDILQRGIDEKQMCRCYFSYDDNYCYYYPNRVNDRFFLGQEEDDFLLDGYCIRKLSQLKKVELREDKCGEINRLLGVTDQIADPGIDISSWQSIFQDLMERDYYIILEDENNGQLEIGRITKVLKDRIYFLSFDADGVWAETDEEFIIRYGQITTVRWENRYVERWRQYLEGELTVGN</sequence>
<dbReference type="EMBL" id="JAJEQR010000029">
    <property type="protein sequence ID" value="MCC2231451.1"/>
    <property type="molecule type" value="Genomic_DNA"/>
</dbReference>
<organism evidence="1 2">
    <name type="scientific">Hominifimenecus microfluidus</name>
    <dbReference type="NCBI Taxonomy" id="2885348"/>
    <lineage>
        <taxon>Bacteria</taxon>
        <taxon>Bacillati</taxon>
        <taxon>Bacillota</taxon>
        <taxon>Clostridia</taxon>
        <taxon>Lachnospirales</taxon>
        <taxon>Lachnospiraceae</taxon>
        <taxon>Hominifimenecus</taxon>
    </lineage>
</organism>
<proteinExistence type="predicted"/>
<gene>
    <name evidence="1" type="ORF">LKD81_10650</name>
</gene>
<comment type="caution">
    <text evidence="1">The sequence shown here is derived from an EMBL/GenBank/DDBJ whole genome shotgun (WGS) entry which is preliminary data.</text>
</comment>
<accession>A0AAE3ECF1</accession>
<dbReference type="Proteomes" id="UP001198182">
    <property type="component" value="Unassembled WGS sequence"/>
</dbReference>
<keyword evidence="2" id="KW-1185">Reference proteome</keyword>
<dbReference type="AlphaFoldDB" id="A0AAE3ECF1"/>
<name>A0AAE3ECF1_9FIRM</name>
<evidence type="ECO:0000313" key="1">
    <source>
        <dbReference type="EMBL" id="MCC2231451.1"/>
    </source>
</evidence>
<protein>
    <submittedName>
        <fullName evidence="1">Uncharacterized protein</fullName>
    </submittedName>
</protein>
<evidence type="ECO:0000313" key="2">
    <source>
        <dbReference type="Proteomes" id="UP001198182"/>
    </source>
</evidence>
<dbReference type="RefSeq" id="WP_308453970.1">
    <property type="nucleotide sequence ID" value="NZ_JAJEQR010000029.1"/>
</dbReference>